<evidence type="ECO:0000313" key="6">
    <source>
        <dbReference type="Proteomes" id="UP000190367"/>
    </source>
</evidence>
<evidence type="ECO:0000256" key="2">
    <source>
        <dbReference type="SAM" id="Phobius"/>
    </source>
</evidence>
<dbReference type="InterPro" id="IPR012373">
    <property type="entry name" value="Ferrdict_sens_TM"/>
</dbReference>
<dbReference type="PANTHER" id="PTHR30273">
    <property type="entry name" value="PERIPLASMIC SIGNAL SENSOR AND SIGMA FACTOR ACTIVATOR FECR-RELATED"/>
    <property type="match status" value="1"/>
</dbReference>
<dbReference type="OrthoDB" id="737880at2"/>
<evidence type="ECO:0000313" key="5">
    <source>
        <dbReference type="EMBL" id="SJZ69178.1"/>
    </source>
</evidence>
<keyword evidence="2" id="KW-1133">Transmembrane helix</keyword>
<feature type="transmembrane region" description="Helical" evidence="2">
    <location>
        <begin position="74"/>
        <end position="95"/>
    </location>
</feature>
<feature type="region of interest" description="Disordered" evidence="1">
    <location>
        <begin position="1"/>
        <end position="28"/>
    </location>
</feature>
<gene>
    <name evidence="5" type="ORF">SAMN04488128_1011223</name>
</gene>
<proteinExistence type="predicted"/>
<dbReference type="STRING" id="634771.SAMN04488128_1011223"/>
<sequence>MTENQPSPEWEKLAARLEQPRQEGPLSPEEAAYFDIRDAAEGWQEIASLDTTAAWQEVAARIEHTHRKRYSINWFRVAAAAAVTGLIAGGAVFLLKPPRHKPTTSVVAHAAGNNQQIQLITGSGATVILDSATRLKEADGTRITAGKAGVAYQSAQTVGAPVFNTLVVPRGHTYKVALADGTRVWLNADSRLRFPVAFSGDTREVELEGEACFETAPMAAKPFLVKVRDMKVTVLGTEFNINAYTSNTLTTLVSGKVKVDAGPLVKELSPGQQAAYRQGNMTVASVDAEQFTAWKEGLLIFDNESLDDIMIRLGREYDYTVNFENKSLQQLRIGGNIEKSPSVAQVLTLIEQLTDVHFVIDQPKRAIMVKQGK</sequence>
<feature type="domain" description="Protein FecR C-terminal" evidence="4">
    <location>
        <begin position="299"/>
        <end position="361"/>
    </location>
</feature>
<evidence type="ECO:0000256" key="1">
    <source>
        <dbReference type="SAM" id="MobiDB-lite"/>
    </source>
</evidence>
<keyword evidence="2" id="KW-0812">Transmembrane</keyword>
<keyword evidence="2" id="KW-0472">Membrane</keyword>
<name>A0A1T4MR31_9BACT</name>
<evidence type="ECO:0000259" key="3">
    <source>
        <dbReference type="Pfam" id="PF04773"/>
    </source>
</evidence>
<dbReference type="GO" id="GO:0016989">
    <property type="term" value="F:sigma factor antagonist activity"/>
    <property type="evidence" value="ECO:0007669"/>
    <property type="project" value="TreeGrafter"/>
</dbReference>
<dbReference type="EMBL" id="FUWZ01000001">
    <property type="protein sequence ID" value="SJZ69178.1"/>
    <property type="molecule type" value="Genomic_DNA"/>
</dbReference>
<dbReference type="Pfam" id="PF04773">
    <property type="entry name" value="FecR"/>
    <property type="match status" value="1"/>
</dbReference>
<feature type="domain" description="FecR protein" evidence="3">
    <location>
        <begin position="166"/>
        <end position="258"/>
    </location>
</feature>
<evidence type="ECO:0000259" key="4">
    <source>
        <dbReference type="Pfam" id="PF16344"/>
    </source>
</evidence>
<dbReference type="InterPro" id="IPR006860">
    <property type="entry name" value="FecR"/>
</dbReference>
<dbReference type="RefSeq" id="WP_078667836.1">
    <property type="nucleotide sequence ID" value="NZ_FUWZ01000001.1"/>
</dbReference>
<feature type="compositionally biased region" description="Basic and acidic residues" evidence="1">
    <location>
        <begin position="9"/>
        <end position="21"/>
    </location>
</feature>
<dbReference type="Proteomes" id="UP000190367">
    <property type="component" value="Unassembled WGS sequence"/>
</dbReference>
<reference evidence="6" key="1">
    <citation type="submission" date="2017-02" db="EMBL/GenBank/DDBJ databases">
        <authorList>
            <person name="Varghese N."/>
            <person name="Submissions S."/>
        </authorList>
    </citation>
    <scope>NUCLEOTIDE SEQUENCE [LARGE SCALE GENOMIC DNA]</scope>
    <source>
        <strain evidence="6">DSM 22224</strain>
    </source>
</reference>
<keyword evidence="6" id="KW-1185">Reference proteome</keyword>
<dbReference type="Gene3D" id="2.60.120.1440">
    <property type="match status" value="1"/>
</dbReference>
<organism evidence="5 6">
    <name type="scientific">Chitinophaga eiseniae</name>
    <dbReference type="NCBI Taxonomy" id="634771"/>
    <lineage>
        <taxon>Bacteria</taxon>
        <taxon>Pseudomonadati</taxon>
        <taxon>Bacteroidota</taxon>
        <taxon>Chitinophagia</taxon>
        <taxon>Chitinophagales</taxon>
        <taxon>Chitinophagaceae</taxon>
        <taxon>Chitinophaga</taxon>
    </lineage>
</organism>
<dbReference type="Pfam" id="PF16344">
    <property type="entry name" value="FecR_C"/>
    <property type="match status" value="1"/>
</dbReference>
<dbReference type="Gene3D" id="3.55.50.30">
    <property type="match status" value="1"/>
</dbReference>
<dbReference type="InterPro" id="IPR032508">
    <property type="entry name" value="FecR_C"/>
</dbReference>
<protein>
    <submittedName>
        <fullName evidence="5">FecR protein</fullName>
    </submittedName>
</protein>
<dbReference type="PANTHER" id="PTHR30273:SF2">
    <property type="entry name" value="PROTEIN FECR"/>
    <property type="match status" value="1"/>
</dbReference>
<accession>A0A1T4MR31</accession>
<dbReference type="AlphaFoldDB" id="A0A1T4MR31"/>
<dbReference type="PIRSF" id="PIRSF018266">
    <property type="entry name" value="FecR"/>
    <property type="match status" value="1"/>
</dbReference>